<evidence type="ECO:0000256" key="4">
    <source>
        <dbReference type="ARBA" id="ARBA00022989"/>
    </source>
</evidence>
<keyword evidence="2" id="KW-1003">Cell membrane</keyword>
<keyword evidence="3 6" id="KW-0812">Transmembrane</keyword>
<feature type="transmembrane region" description="Helical" evidence="6">
    <location>
        <begin position="32"/>
        <end position="53"/>
    </location>
</feature>
<gene>
    <name evidence="7" type="ORF">ACFFNX_23225</name>
</gene>
<name>A0ABV5YKE6_9ACTN</name>
<evidence type="ECO:0000256" key="2">
    <source>
        <dbReference type="ARBA" id="ARBA00022475"/>
    </source>
</evidence>
<feature type="transmembrane region" description="Helical" evidence="6">
    <location>
        <begin position="154"/>
        <end position="175"/>
    </location>
</feature>
<keyword evidence="4 6" id="KW-1133">Transmembrane helix</keyword>
<evidence type="ECO:0008006" key="9">
    <source>
        <dbReference type="Google" id="ProtNLM"/>
    </source>
</evidence>
<evidence type="ECO:0000313" key="8">
    <source>
        <dbReference type="Proteomes" id="UP001589627"/>
    </source>
</evidence>
<dbReference type="PANTHER" id="PTHR38601">
    <property type="entry name" value="HYDROGENASE-4 COMPONENT E"/>
    <property type="match status" value="1"/>
</dbReference>
<sequence>MTSPYTQVLYAACGVLVLSAIGVVWRRELSALVRLLAVQGAALALIAAVQAAHTAGAELAVIAVVVAALKAVVLPTVLRRVLAHDDQPREATPLVNVTASLLAAGALTLAAYAAARPLVDLDPTPAGRAAPTALAVVLIAFFALATRRRALSQIVAVLMVDNGIAALVFLIAAGVPLIVELGVTADVLLAVLVLQVLTARMHAHIGGSDLDDLRELQD</sequence>
<protein>
    <recommendedName>
        <fullName evidence="9">Hydrogenase-4 component E</fullName>
    </recommendedName>
</protein>
<evidence type="ECO:0000256" key="1">
    <source>
        <dbReference type="ARBA" id="ARBA00004651"/>
    </source>
</evidence>
<feature type="transmembrane region" description="Helical" evidence="6">
    <location>
        <begin position="59"/>
        <end position="82"/>
    </location>
</feature>
<reference evidence="7 8" key="1">
    <citation type="submission" date="2024-09" db="EMBL/GenBank/DDBJ databases">
        <authorList>
            <person name="Sun Q."/>
            <person name="Mori K."/>
        </authorList>
    </citation>
    <scope>NUCLEOTIDE SEQUENCE [LARGE SCALE GENOMIC DNA]</scope>
    <source>
        <strain evidence="7 8">TBRC 0563</strain>
    </source>
</reference>
<feature type="transmembrane region" description="Helical" evidence="6">
    <location>
        <begin position="126"/>
        <end position="145"/>
    </location>
</feature>
<dbReference type="RefSeq" id="WP_378205940.1">
    <property type="nucleotide sequence ID" value="NZ_JBHLZP010000178.1"/>
</dbReference>
<keyword evidence="8" id="KW-1185">Reference proteome</keyword>
<feature type="transmembrane region" description="Helical" evidence="6">
    <location>
        <begin position="181"/>
        <end position="199"/>
    </location>
</feature>
<evidence type="ECO:0000256" key="5">
    <source>
        <dbReference type="ARBA" id="ARBA00023136"/>
    </source>
</evidence>
<comment type="caution">
    <text evidence="7">The sequence shown here is derived from an EMBL/GenBank/DDBJ whole genome shotgun (WGS) entry which is preliminary data.</text>
</comment>
<feature type="transmembrane region" description="Helical" evidence="6">
    <location>
        <begin position="94"/>
        <end position="114"/>
    </location>
</feature>
<evidence type="ECO:0000256" key="6">
    <source>
        <dbReference type="SAM" id="Phobius"/>
    </source>
</evidence>
<feature type="transmembrane region" description="Helical" evidence="6">
    <location>
        <begin position="6"/>
        <end position="25"/>
    </location>
</feature>
<dbReference type="InterPro" id="IPR038730">
    <property type="entry name" value="HyfE-like"/>
</dbReference>
<keyword evidence="5 6" id="KW-0472">Membrane</keyword>
<evidence type="ECO:0000313" key="7">
    <source>
        <dbReference type="EMBL" id="MFB9835098.1"/>
    </source>
</evidence>
<evidence type="ECO:0000256" key="3">
    <source>
        <dbReference type="ARBA" id="ARBA00022692"/>
    </source>
</evidence>
<proteinExistence type="predicted"/>
<dbReference type="Proteomes" id="UP001589627">
    <property type="component" value="Unassembled WGS sequence"/>
</dbReference>
<accession>A0ABV5YKE6</accession>
<comment type="subcellular location">
    <subcellularLocation>
        <location evidence="1">Cell membrane</location>
        <topology evidence="1">Multi-pass membrane protein</topology>
    </subcellularLocation>
</comment>
<dbReference type="PANTHER" id="PTHR38601:SF1">
    <property type="entry name" value="HYDROGENASE-4 COMPONENT E"/>
    <property type="match status" value="1"/>
</dbReference>
<dbReference type="EMBL" id="JBHLZP010000178">
    <property type="protein sequence ID" value="MFB9835098.1"/>
    <property type="molecule type" value="Genomic_DNA"/>
</dbReference>
<organism evidence="7 8">
    <name type="scientific">Actinoallomurus acaciae</name>
    <dbReference type="NCBI Taxonomy" id="502577"/>
    <lineage>
        <taxon>Bacteria</taxon>
        <taxon>Bacillati</taxon>
        <taxon>Actinomycetota</taxon>
        <taxon>Actinomycetes</taxon>
        <taxon>Streptosporangiales</taxon>
        <taxon>Thermomonosporaceae</taxon>
        <taxon>Actinoallomurus</taxon>
    </lineage>
</organism>